<comment type="subcellular location">
    <subcellularLocation>
        <location evidence="9">Cytoplasm</location>
    </subcellularLocation>
</comment>
<organism evidence="10 11">
    <name type="scientific">Chlamydia buteonis</name>
    <dbReference type="NCBI Taxonomy" id="2494525"/>
    <lineage>
        <taxon>Bacteria</taxon>
        <taxon>Pseudomonadati</taxon>
        <taxon>Chlamydiota</taxon>
        <taxon>Chlamydiia</taxon>
        <taxon>Chlamydiales</taxon>
        <taxon>Chlamydiaceae</taxon>
        <taxon>Chlamydia/Chlamydophila group</taxon>
        <taxon>Chlamydia</taxon>
    </lineage>
</organism>
<keyword evidence="1 9" id="KW-0963">Cytoplasm</keyword>
<evidence type="ECO:0000256" key="4">
    <source>
        <dbReference type="ARBA" id="ARBA00022741"/>
    </source>
</evidence>
<keyword evidence="2 9" id="KW-0436">Ligase</keyword>
<evidence type="ECO:0000256" key="3">
    <source>
        <dbReference type="ARBA" id="ARBA00022723"/>
    </source>
</evidence>
<feature type="binding site" evidence="9">
    <location>
        <position position="15"/>
    </location>
    <ligand>
        <name>Mg(2+)</name>
        <dbReference type="ChEBI" id="CHEBI:18420"/>
    </ligand>
</feature>
<keyword evidence="4 9" id="KW-0547">Nucleotide-binding</keyword>
<dbReference type="EMBL" id="CP067334">
    <property type="protein sequence ID" value="QXE28132.1"/>
    <property type="molecule type" value="Genomic_DNA"/>
</dbReference>
<reference evidence="10" key="1">
    <citation type="submission" date="2021-01" db="EMBL/GenBank/DDBJ databases">
        <title>Chlamydial infections in birds of prey presented to California wildlife rehabilitation facilities.</title>
        <authorList>
            <person name="Seibert B.A."/>
            <person name="Keel M.K."/>
            <person name="Kelly T.R."/>
            <person name="Nilsen R.A."/>
            <person name="Pesti D.R."/>
            <person name="Ciembor P.X."/>
            <person name="Gregory C.R."/>
            <person name="Ritchie B.W."/>
            <person name="Hawkins M.G."/>
        </authorList>
    </citation>
    <scope>NUCLEOTIDE SEQUENCE [LARGE SCALE GENOMIC DNA]</scope>
    <source>
        <strain evidence="10">SWA</strain>
    </source>
</reference>
<evidence type="ECO:0000256" key="7">
    <source>
        <dbReference type="ARBA" id="ARBA00022842"/>
    </source>
</evidence>
<keyword evidence="6 9" id="KW-0067">ATP-binding</keyword>
<keyword evidence="11" id="KW-1185">Reference proteome</keyword>
<dbReference type="Gene3D" id="3.40.50.300">
    <property type="entry name" value="P-loop containing nucleotide triphosphate hydrolases"/>
    <property type="match status" value="1"/>
</dbReference>
<evidence type="ECO:0000256" key="9">
    <source>
        <dbReference type="HAMAP-Rule" id="MF_00336"/>
    </source>
</evidence>
<name>A0ABX8LDQ1_9CHLA</name>
<evidence type="ECO:0000256" key="8">
    <source>
        <dbReference type="ARBA" id="ARBA00047386"/>
    </source>
</evidence>
<evidence type="ECO:0000256" key="2">
    <source>
        <dbReference type="ARBA" id="ARBA00022598"/>
    </source>
</evidence>
<dbReference type="InterPro" id="IPR027417">
    <property type="entry name" value="P-loop_NTPase"/>
</dbReference>
<dbReference type="Pfam" id="PF13500">
    <property type="entry name" value="AAA_26"/>
    <property type="match status" value="1"/>
</dbReference>
<sequence length="207" mass="23314">MHIIIAGIDTEVGKTFVSAILTILFQAEYWKPIQSGSLNHSDSAIVHELSGARCHPESYRLSHSLAAHQAAQIDNITINQETITLPKTDSSLIIETSGGFLSPCTYNSLQGDVFAKWPCHWVLVSKAYLGSINHTCLTIEAMQARNLSILGIILNQYSKEEEDWLLNMTGLPFLGRLNYEKMISKAIVQNYANLWKETWKYREIQLC</sequence>
<feature type="binding site" evidence="9">
    <location>
        <begin position="95"/>
        <end position="98"/>
    </location>
    <ligand>
        <name>ATP</name>
        <dbReference type="ChEBI" id="CHEBI:30616"/>
    </ligand>
</feature>
<feature type="binding site" evidence="9">
    <location>
        <position position="35"/>
    </location>
    <ligand>
        <name>substrate</name>
    </ligand>
</feature>
<evidence type="ECO:0000313" key="10">
    <source>
        <dbReference type="EMBL" id="QXE28132.1"/>
    </source>
</evidence>
<dbReference type="PIRSF" id="PIRSF006755">
    <property type="entry name" value="DTB_synth"/>
    <property type="match status" value="1"/>
</dbReference>
<dbReference type="SUPFAM" id="SSF52540">
    <property type="entry name" value="P-loop containing nucleoside triphosphate hydrolases"/>
    <property type="match status" value="1"/>
</dbReference>
<dbReference type="CDD" id="cd03109">
    <property type="entry name" value="DTBS"/>
    <property type="match status" value="1"/>
</dbReference>
<dbReference type="PANTHER" id="PTHR43210:SF2">
    <property type="entry name" value="ATP-DEPENDENT DETHIOBIOTIN SYNTHETASE BIOD 2"/>
    <property type="match status" value="1"/>
</dbReference>
<comment type="similarity">
    <text evidence="9">Belongs to the dethiobiotin synthetase family.</text>
</comment>
<comment type="function">
    <text evidence="9">Catalyzes a mechanistically unusual reaction, the ATP-dependent insertion of CO2 between the N7 and N8 nitrogen atoms of 7,8-diaminopelargonic acid (DAPA, also called 7,8-diammoniononanoate) to form a ureido ring.</text>
</comment>
<feature type="binding site" evidence="9">
    <location>
        <position position="42"/>
    </location>
    <ligand>
        <name>ATP</name>
        <dbReference type="ChEBI" id="CHEBI:30616"/>
    </ligand>
</feature>
<dbReference type="HAMAP" id="MF_00336">
    <property type="entry name" value="BioD"/>
    <property type="match status" value="1"/>
</dbReference>
<comment type="subunit">
    <text evidence="9">Homodimer.</text>
</comment>
<evidence type="ECO:0000313" key="11">
    <source>
        <dbReference type="Proteomes" id="UP000683565"/>
    </source>
</evidence>
<feature type="binding site" evidence="9">
    <location>
        <begin position="11"/>
        <end position="16"/>
    </location>
    <ligand>
        <name>ATP</name>
        <dbReference type="ChEBI" id="CHEBI:30616"/>
    </ligand>
</feature>
<evidence type="ECO:0000256" key="6">
    <source>
        <dbReference type="ARBA" id="ARBA00022840"/>
    </source>
</evidence>
<dbReference type="NCBIfam" id="TIGR00347">
    <property type="entry name" value="bioD"/>
    <property type="match status" value="1"/>
</dbReference>
<dbReference type="PANTHER" id="PTHR43210">
    <property type="entry name" value="DETHIOBIOTIN SYNTHETASE"/>
    <property type="match status" value="1"/>
</dbReference>
<feature type="binding site" evidence="9">
    <location>
        <position position="95"/>
    </location>
    <ligand>
        <name>Mg(2+)</name>
        <dbReference type="ChEBI" id="CHEBI:18420"/>
    </ligand>
</feature>
<comment type="cofactor">
    <cofactor evidence="9">
        <name>Mg(2+)</name>
        <dbReference type="ChEBI" id="CHEBI:18420"/>
    </cofactor>
</comment>
<evidence type="ECO:0000256" key="5">
    <source>
        <dbReference type="ARBA" id="ARBA00022756"/>
    </source>
</evidence>
<dbReference type="RefSeq" id="WP_131743641.1">
    <property type="nucleotide sequence ID" value="NZ_CAAAFM010000001.1"/>
</dbReference>
<gene>
    <name evidence="9 10" type="primary">bioD</name>
    <name evidence="10" type="ORF">JJJ19_01180</name>
</gene>
<feature type="binding site" evidence="9">
    <location>
        <begin position="155"/>
        <end position="156"/>
    </location>
    <ligand>
        <name>ATP</name>
        <dbReference type="ChEBI" id="CHEBI:30616"/>
    </ligand>
</feature>
<keyword evidence="7 9" id="KW-0460">Magnesium</keyword>
<proteinExistence type="inferred from homology"/>
<dbReference type="EC" id="6.3.3.3" evidence="9"/>
<feature type="binding site" evidence="9">
    <location>
        <position position="178"/>
    </location>
    <ligand>
        <name>ATP</name>
        <dbReference type="ChEBI" id="CHEBI:30616"/>
    </ligand>
</feature>
<accession>A0ABX8LDQ1</accession>
<dbReference type="InterPro" id="IPR004472">
    <property type="entry name" value="DTB_synth_BioD"/>
</dbReference>
<comment type="catalytic activity">
    <reaction evidence="9">
        <text>(7R,8S)-7,8-diammoniononanoate + CO2 + ATP = (4R,5S)-dethiobiotin + ADP + phosphate + 3 H(+)</text>
        <dbReference type="Rhea" id="RHEA:15805"/>
        <dbReference type="ChEBI" id="CHEBI:15378"/>
        <dbReference type="ChEBI" id="CHEBI:16526"/>
        <dbReference type="ChEBI" id="CHEBI:30616"/>
        <dbReference type="ChEBI" id="CHEBI:43474"/>
        <dbReference type="ChEBI" id="CHEBI:149469"/>
        <dbReference type="ChEBI" id="CHEBI:149473"/>
        <dbReference type="ChEBI" id="CHEBI:456216"/>
        <dbReference type="EC" id="6.3.3.3"/>
    </reaction>
</comment>
<keyword evidence="5 9" id="KW-0093">Biotin biosynthesis</keyword>
<keyword evidence="3 9" id="KW-0479">Metal-binding</keyword>
<protein>
    <recommendedName>
        <fullName evidence="9">ATP-dependent dethiobiotin synthetase BioD</fullName>
        <ecNumber evidence="9">6.3.3.3</ecNumber>
    </recommendedName>
    <alternativeName>
        <fullName evidence="9">DTB synthetase</fullName>
        <shortName evidence="9">DTBS</shortName>
    </alternativeName>
    <alternativeName>
        <fullName evidence="9">Dethiobiotin synthase</fullName>
    </alternativeName>
</protein>
<comment type="caution">
    <text evidence="9">Lacks conserved residue(s) required for the propagation of feature annotation.</text>
</comment>
<evidence type="ECO:0000256" key="1">
    <source>
        <dbReference type="ARBA" id="ARBA00022490"/>
    </source>
</evidence>
<dbReference type="Proteomes" id="UP000683565">
    <property type="component" value="Chromosome"/>
</dbReference>
<comment type="catalytic activity">
    <reaction evidence="8">
        <text>(7R,8S)-8-amino-7-(carboxyamino)nonanoate + ATP = (4R,5S)-dethiobiotin + ADP + phosphate + H(+)</text>
        <dbReference type="Rhea" id="RHEA:63684"/>
        <dbReference type="ChEBI" id="CHEBI:15378"/>
        <dbReference type="ChEBI" id="CHEBI:30616"/>
        <dbReference type="ChEBI" id="CHEBI:43474"/>
        <dbReference type="ChEBI" id="CHEBI:149470"/>
        <dbReference type="ChEBI" id="CHEBI:149473"/>
        <dbReference type="ChEBI" id="CHEBI:456216"/>
    </reaction>
</comment>
<comment type="pathway">
    <text evidence="9">Cofactor biosynthesis; biotin biosynthesis; biotin from 7,8-diaminononanoate: step 1/2.</text>
</comment>
<feature type="binding site" evidence="9">
    <location>
        <position position="42"/>
    </location>
    <ligand>
        <name>Mg(2+)</name>
        <dbReference type="ChEBI" id="CHEBI:18420"/>
    </ligand>
</feature>
<dbReference type="GO" id="GO:0004141">
    <property type="term" value="F:dethiobiotin synthase activity"/>
    <property type="evidence" value="ECO:0007669"/>
    <property type="project" value="UniProtKB-EC"/>
</dbReference>
<feature type="active site" evidence="9">
    <location>
        <position position="31"/>
    </location>
</feature>